<dbReference type="AlphaFoldDB" id="X1UKX9"/>
<accession>X1UKX9</accession>
<reference evidence="1" key="1">
    <citation type="journal article" date="2014" name="Front. Microbiol.">
        <title>High frequency of phylogenetically diverse reductive dehalogenase-homologous genes in deep subseafloor sedimentary metagenomes.</title>
        <authorList>
            <person name="Kawai M."/>
            <person name="Futagami T."/>
            <person name="Toyoda A."/>
            <person name="Takaki Y."/>
            <person name="Nishi S."/>
            <person name="Hori S."/>
            <person name="Arai W."/>
            <person name="Tsubouchi T."/>
            <person name="Morono Y."/>
            <person name="Uchiyama I."/>
            <person name="Ito T."/>
            <person name="Fujiyama A."/>
            <person name="Inagaki F."/>
            <person name="Takami H."/>
        </authorList>
    </citation>
    <scope>NUCLEOTIDE SEQUENCE</scope>
    <source>
        <strain evidence="1">Expedition CK06-06</strain>
    </source>
</reference>
<comment type="caution">
    <text evidence="1">The sequence shown here is derived from an EMBL/GenBank/DDBJ whole genome shotgun (WGS) entry which is preliminary data.</text>
</comment>
<name>X1UKX9_9ZZZZ</name>
<proteinExistence type="predicted"/>
<gene>
    <name evidence="1" type="ORF">S12H4_31791</name>
</gene>
<sequence length="97" mass="11348">MKFDHKWHDLTIIFDSDTDIFDNYIDDDGPNPVVPSLIIDFTIVVIATQAQATERWTYTGNSIYVRGRGDGEIEEGRERQPFEYRLIAYDERDISYP</sequence>
<protein>
    <submittedName>
        <fullName evidence="1">Uncharacterized protein</fullName>
    </submittedName>
</protein>
<evidence type="ECO:0000313" key="1">
    <source>
        <dbReference type="EMBL" id="GAJ00536.1"/>
    </source>
</evidence>
<dbReference type="EMBL" id="BARW01018583">
    <property type="protein sequence ID" value="GAJ00536.1"/>
    <property type="molecule type" value="Genomic_DNA"/>
</dbReference>
<organism evidence="1">
    <name type="scientific">marine sediment metagenome</name>
    <dbReference type="NCBI Taxonomy" id="412755"/>
    <lineage>
        <taxon>unclassified sequences</taxon>
        <taxon>metagenomes</taxon>
        <taxon>ecological metagenomes</taxon>
    </lineage>
</organism>